<dbReference type="InterPro" id="IPR001349">
    <property type="entry name" value="Cyt_c_oxidase_su6a"/>
</dbReference>
<sequence>MSMLARRVLLRAVPRRGFATAAETEFAKKEAVHKAHAAEAAALWRRVSFFVCVPAIAVATLWVRGVEHEHNEHLAHQMAENNGHLPEPPAYEYLNRRARGPFPWGPNSLFFNSHTNKDMSNVE</sequence>
<dbReference type="Proteomes" id="UP000092993">
    <property type="component" value="Unassembled WGS sequence"/>
</dbReference>
<dbReference type="OrthoDB" id="5947505at2759"/>
<dbReference type="EMBL" id="LUGG01000001">
    <property type="protein sequence ID" value="OBZ79600.1"/>
    <property type="molecule type" value="Genomic_DNA"/>
</dbReference>
<evidence type="ECO:0000256" key="4">
    <source>
        <dbReference type="ARBA" id="ARBA00023128"/>
    </source>
</evidence>
<organism evidence="7 8">
    <name type="scientific">Grifola frondosa</name>
    <name type="common">Maitake</name>
    <name type="synonym">Polyporus frondosus</name>
    <dbReference type="NCBI Taxonomy" id="5627"/>
    <lineage>
        <taxon>Eukaryota</taxon>
        <taxon>Fungi</taxon>
        <taxon>Dikarya</taxon>
        <taxon>Basidiomycota</taxon>
        <taxon>Agaricomycotina</taxon>
        <taxon>Agaricomycetes</taxon>
        <taxon>Polyporales</taxon>
        <taxon>Grifolaceae</taxon>
        <taxon>Grifola</taxon>
    </lineage>
</organism>
<dbReference type="OMA" id="YINFRAR"/>
<evidence type="ECO:0000256" key="5">
    <source>
        <dbReference type="ARBA" id="ARBA00023136"/>
    </source>
</evidence>
<dbReference type="STRING" id="5627.A0A1C7MRU1"/>
<comment type="caution">
    <text evidence="7">The sequence shown here is derived from an EMBL/GenBank/DDBJ whole genome shotgun (WGS) entry which is preliminary data.</text>
</comment>
<comment type="similarity">
    <text evidence="6">Belongs to the cytochrome c oxidase subunit 6A family.</text>
</comment>
<dbReference type="Pfam" id="PF02046">
    <property type="entry name" value="COX6A"/>
    <property type="match status" value="1"/>
</dbReference>
<reference evidence="7 8" key="1">
    <citation type="submission" date="2016-03" db="EMBL/GenBank/DDBJ databases">
        <title>Whole genome sequencing of Grifola frondosa 9006-11.</title>
        <authorList>
            <person name="Min B."/>
            <person name="Park H."/>
            <person name="Kim J.-G."/>
            <person name="Cho H."/>
            <person name="Oh Y.-L."/>
            <person name="Kong W.-S."/>
            <person name="Choi I.-G."/>
        </authorList>
    </citation>
    <scope>NUCLEOTIDE SEQUENCE [LARGE SCALE GENOMIC DNA]</scope>
    <source>
        <strain evidence="7 8">9006-11</strain>
    </source>
</reference>
<keyword evidence="2" id="KW-0999">Mitochondrion inner membrane</keyword>
<evidence type="ECO:0000313" key="8">
    <source>
        <dbReference type="Proteomes" id="UP000092993"/>
    </source>
</evidence>
<name>A0A1C7MRU1_GRIFR</name>
<keyword evidence="8" id="KW-1185">Reference proteome</keyword>
<dbReference type="InterPro" id="IPR036418">
    <property type="entry name" value="Cyt_c_oxidase_su6a_sf"/>
</dbReference>
<evidence type="ECO:0000256" key="6">
    <source>
        <dbReference type="RuleBase" id="RU004396"/>
    </source>
</evidence>
<keyword evidence="4" id="KW-0496">Mitochondrion</keyword>
<dbReference type="GO" id="GO:0030234">
    <property type="term" value="F:enzyme regulator activity"/>
    <property type="evidence" value="ECO:0007669"/>
    <property type="project" value="TreeGrafter"/>
</dbReference>
<comment type="subcellular location">
    <subcellularLocation>
        <location evidence="1">Mitochondrion inner membrane</location>
    </subcellularLocation>
</comment>
<dbReference type="PANTHER" id="PTHR11504">
    <property type="entry name" value="CYTOCHROME C OXIDASE POLYPEPTIDE VIA"/>
    <property type="match status" value="1"/>
</dbReference>
<keyword evidence="3" id="KW-0809">Transit peptide</keyword>
<dbReference type="AlphaFoldDB" id="A0A1C7MRU1"/>
<dbReference type="GO" id="GO:0006123">
    <property type="term" value="P:mitochondrial electron transport, cytochrome c to oxygen"/>
    <property type="evidence" value="ECO:0007669"/>
    <property type="project" value="TreeGrafter"/>
</dbReference>
<dbReference type="SUPFAM" id="SSF81411">
    <property type="entry name" value="Mitochondrial cytochrome c oxidase subunit VIa"/>
    <property type="match status" value="1"/>
</dbReference>
<protein>
    <submittedName>
        <fullName evidence="7">Cytochrome c oxidase subunit 6A, mitochondrial</fullName>
    </submittedName>
</protein>
<dbReference type="PANTHER" id="PTHR11504:SF0">
    <property type="entry name" value="CYTOCHROME C OXIDASE SUBUNIT"/>
    <property type="match status" value="1"/>
</dbReference>
<keyword evidence="5" id="KW-0472">Membrane</keyword>
<gene>
    <name evidence="7" type="primary">COX13</name>
    <name evidence="7" type="ORF">A0H81_00846</name>
</gene>
<evidence type="ECO:0000256" key="3">
    <source>
        <dbReference type="ARBA" id="ARBA00022946"/>
    </source>
</evidence>
<dbReference type="GO" id="GO:0005743">
    <property type="term" value="C:mitochondrial inner membrane"/>
    <property type="evidence" value="ECO:0007669"/>
    <property type="project" value="UniProtKB-SubCell"/>
</dbReference>
<evidence type="ECO:0000256" key="2">
    <source>
        <dbReference type="ARBA" id="ARBA00022792"/>
    </source>
</evidence>
<accession>A0A1C7MRU1</accession>
<evidence type="ECO:0000313" key="7">
    <source>
        <dbReference type="EMBL" id="OBZ79600.1"/>
    </source>
</evidence>
<evidence type="ECO:0000256" key="1">
    <source>
        <dbReference type="ARBA" id="ARBA00004273"/>
    </source>
</evidence>
<proteinExistence type="inferred from homology"/>
<dbReference type="Gene3D" id="4.10.95.10">
    <property type="entry name" value="Cytochrome c oxidase, subunit VIa"/>
    <property type="match status" value="1"/>
</dbReference>